<dbReference type="GO" id="GO:0016314">
    <property type="term" value="F:phosphatidylinositol-3,4,5-trisphosphate 3-phosphatase activity"/>
    <property type="evidence" value="ECO:0007669"/>
    <property type="project" value="UniProtKB-EC"/>
</dbReference>
<keyword evidence="2" id="KW-0378">Hydrolase</keyword>
<dbReference type="InterPro" id="IPR029023">
    <property type="entry name" value="Tensin_phosphatase"/>
</dbReference>
<dbReference type="GO" id="GO:0042995">
    <property type="term" value="C:cell projection"/>
    <property type="evidence" value="ECO:0007669"/>
    <property type="project" value="TreeGrafter"/>
</dbReference>
<organism evidence="6 7">
    <name type="scientific">Xylona heveae (strain CBS 132557 / TC161)</name>
    <dbReference type="NCBI Taxonomy" id="1328760"/>
    <lineage>
        <taxon>Eukaryota</taxon>
        <taxon>Fungi</taxon>
        <taxon>Dikarya</taxon>
        <taxon>Ascomycota</taxon>
        <taxon>Pezizomycotina</taxon>
        <taxon>Xylonomycetes</taxon>
        <taxon>Xylonales</taxon>
        <taxon>Xylonaceae</taxon>
        <taxon>Xylona</taxon>
    </lineage>
</organism>
<dbReference type="OrthoDB" id="16692at2759"/>
<dbReference type="SUPFAM" id="SSF52799">
    <property type="entry name" value="(Phosphotyrosine protein) phosphatases II"/>
    <property type="match status" value="1"/>
</dbReference>
<dbReference type="EC" id="3.1.3.67" evidence="1"/>
<dbReference type="STRING" id="1328760.A0A165HDT3"/>
<dbReference type="GO" id="GO:0046856">
    <property type="term" value="P:phosphatidylinositol dephosphorylation"/>
    <property type="evidence" value="ECO:0007669"/>
    <property type="project" value="TreeGrafter"/>
</dbReference>
<feature type="region of interest" description="Disordered" evidence="3">
    <location>
        <begin position="429"/>
        <end position="551"/>
    </location>
</feature>
<dbReference type="GO" id="GO:0043491">
    <property type="term" value="P:phosphatidylinositol 3-kinase/protein kinase B signal transduction"/>
    <property type="evidence" value="ECO:0007669"/>
    <property type="project" value="TreeGrafter"/>
</dbReference>
<dbReference type="PROSITE" id="PS50056">
    <property type="entry name" value="TYR_PHOSPHATASE_2"/>
    <property type="match status" value="1"/>
</dbReference>
<dbReference type="Proteomes" id="UP000076632">
    <property type="component" value="Unassembled WGS sequence"/>
</dbReference>
<dbReference type="OMA" id="YPKRAYR"/>
<dbReference type="GeneID" id="28897468"/>
<dbReference type="InParanoid" id="A0A165HDT3"/>
<feature type="domain" description="Phosphatase tensin-type" evidence="5">
    <location>
        <begin position="12"/>
        <end position="186"/>
    </location>
</feature>
<dbReference type="Gene3D" id="3.90.190.10">
    <property type="entry name" value="Protein tyrosine phosphatase superfamily"/>
    <property type="match status" value="1"/>
</dbReference>
<accession>A0A165HDT3</accession>
<dbReference type="PANTHER" id="PTHR12305:SF81">
    <property type="entry name" value="PHOSPHATIDYLINOSITOL 3,4,5-TRISPHOSPHATE 3-PHOSPHATASE AND DUAL-SPECIFICITY PROTEIN PHOSPHATASE PTEN"/>
    <property type="match status" value="1"/>
</dbReference>
<dbReference type="FunCoup" id="A0A165HDT3">
    <property type="interactions" value="38"/>
</dbReference>
<feature type="compositionally biased region" description="Low complexity" evidence="3">
    <location>
        <begin position="436"/>
        <end position="456"/>
    </location>
</feature>
<dbReference type="GO" id="GO:0005829">
    <property type="term" value="C:cytosol"/>
    <property type="evidence" value="ECO:0007669"/>
    <property type="project" value="TreeGrafter"/>
</dbReference>
<dbReference type="InterPro" id="IPR029021">
    <property type="entry name" value="Prot-tyrosine_phosphatase-like"/>
</dbReference>
<feature type="region of interest" description="Disordered" evidence="3">
    <location>
        <begin position="257"/>
        <end position="291"/>
    </location>
</feature>
<protein>
    <recommendedName>
        <fullName evidence="1">phosphatidylinositol-3,4,5-trisphosphate 3-phosphatase</fullName>
        <ecNumber evidence="1">3.1.3.67</ecNumber>
    </recommendedName>
</protein>
<name>A0A165HDT3_XYLHT</name>
<dbReference type="GO" id="GO:0005886">
    <property type="term" value="C:plasma membrane"/>
    <property type="evidence" value="ECO:0007669"/>
    <property type="project" value="TreeGrafter"/>
</dbReference>
<proteinExistence type="predicted"/>
<dbReference type="PROSITE" id="PS51181">
    <property type="entry name" value="PPASE_TENSIN"/>
    <property type="match status" value="1"/>
</dbReference>
<dbReference type="EMBL" id="KV407457">
    <property type="protein sequence ID" value="KZF23356.1"/>
    <property type="molecule type" value="Genomic_DNA"/>
</dbReference>
<evidence type="ECO:0000313" key="6">
    <source>
        <dbReference type="EMBL" id="KZF23356.1"/>
    </source>
</evidence>
<dbReference type="InterPro" id="IPR051281">
    <property type="entry name" value="Dual-spec_lipid-protein_phosph"/>
</dbReference>
<dbReference type="GO" id="GO:0051896">
    <property type="term" value="P:regulation of phosphatidylinositol 3-kinase/protein kinase B signal transduction"/>
    <property type="evidence" value="ECO:0007669"/>
    <property type="project" value="TreeGrafter"/>
</dbReference>
<dbReference type="InterPro" id="IPR016130">
    <property type="entry name" value="Tyr_Pase_AS"/>
</dbReference>
<dbReference type="InterPro" id="IPR003595">
    <property type="entry name" value="Tyr_Pase_cat"/>
</dbReference>
<evidence type="ECO:0000313" key="7">
    <source>
        <dbReference type="Proteomes" id="UP000076632"/>
    </source>
</evidence>
<dbReference type="InterPro" id="IPR000387">
    <property type="entry name" value="Tyr_Pase_dom"/>
</dbReference>
<dbReference type="AlphaFoldDB" id="A0A165HDT3"/>
<dbReference type="CDD" id="cd14497">
    <property type="entry name" value="PTP_PTEN-like"/>
    <property type="match status" value="1"/>
</dbReference>
<dbReference type="PROSITE" id="PS00383">
    <property type="entry name" value="TYR_PHOSPHATASE_1"/>
    <property type="match status" value="1"/>
</dbReference>
<feature type="compositionally biased region" description="Basic and acidic residues" evidence="3">
    <location>
        <begin position="457"/>
        <end position="486"/>
    </location>
</feature>
<evidence type="ECO:0000256" key="1">
    <source>
        <dbReference type="ARBA" id="ARBA00013015"/>
    </source>
</evidence>
<dbReference type="GO" id="GO:0004725">
    <property type="term" value="F:protein tyrosine phosphatase activity"/>
    <property type="evidence" value="ECO:0007669"/>
    <property type="project" value="TreeGrafter"/>
</dbReference>
<dbReference type="RefSeq" id="XP_018188911.1">
    <property type="nucleotide sequence ID" value="XM_018332331.1"/>
</dbReference>
<dbReference type="GO" id="GO:0005634">
    <property type="term" value="C:nucleus"/>
    <property type="evidence" value="ECO:0007669"/>
    <property type="project" value="TreeGrafter"/>
</dbReference>
<reference evidence="6 7" key="1">
    <citation type="journal article" date="2016" name="Fungal Biol.">
        <title>The genome of Xylona heveae provides a window into fungal endophytism.</title>
        <authorList>
            <person name="Gazis R."/>
            <person name="Kuo A."/>
            <person name="Riley R."/>
            <person name="LaButti K."/>
            <person name="Lipzen A."/>
            <person name="Lin J."/>
            <person name="Amirebrahimi M."/>
            <person name="Hesse C.N."/>
            <person name="Spatafora J.W."/>
            <person name="Henrissat B."/>
            <person name="Hainaut M."/>
            <person name="Grigoriev I.V."/>
            <person name="Hibbett D.S."/>
        </authorList>
    </citation>
    <scope>NUCLEOTIDE SEQUENCE [LARGE SCALE GENOMIC DNA]</scope>
    <source>
        <strain evidence="6 7">TC161</strain>
    </source>
</reference>
<feature type="domain" description="Tyrosine specific protein phosphatases" evidence="4">
    <location>
        <begin position="102"/>
        <end position="158"/>
    </location>
</feature>
<keyword evidence="7" id="KW-1185">Reference proteome</keyword>
<dbReference type="InterPro" id="IPR000340">
    <property type="entry name" value="Dual-sp_phosphatase_cat-dom"/>
</dbReference>
<dbReference type="SMART" id="SM00404">
    <property type="entry name" value="PTPc_motif"/>
    <property type="match status" value="1"/>
</dbReference>
<gene>
    <name evidence="6" type="ORF">L228DRAFT_246120</name>
</gene>
<evidence type="ECO:0000259" key="4">
    <source>
        <dbReference type="PROSITE" id="PS50056"/>
    </source>
</evidence>
<dbReference type="Pfam" id="PF00782">
    <property type="entry name" value="DSPc"/>
    <property type="match status" value="1"/>
</dbReference>
<evidence type="ECO:0000256" key="2">
    <source>
        <dbReference type="ARBA" id="ARBA00022801"/>
    </source>
</evidence>
<evidence type="ECO:0000256" key="3">
    <source>
        <dbReference type="SAM" id="MobiDB-lite"/>
    </source>
</evidence>
<evidence type="ECO:0000259" key="5">
    <source>
        <dbReference type="PROSITE" id="PS51181"/>
    </source>
</evidence>
<dbReference type="PANTHER" id="PTHR12305">
    <property type="entry name" value="PHOSPHATASE WITH HOMOLOGY TO TENSIN"/>
    <property type="match status" value="1"/>
</dbReference>
<sequence>MASILRQIVAGPRAPHPEAGLDLCYVTERIVATSGPSSTYPQRAYRNPTDSLVKFLDYKHGKEWAIWEFRAEGTGYPDSEVYNRVWHYPWPDHHPPPFALIPNIMASMRNWLKEDKGRVVVVHCKAGKGRSGTVACSYLISEEGWEKEEALKRFTERRMRFGFGEGVSIPSQLRWVGYVERWARHGKHYIERKVEVCELHVYGLREGVKISVEGYVDDGRTIKQFHTFNRDERQVVKGKSKKSSAIADLVTEVMRWNQAKKQPEQTKSADASESDNEVKGVSPANDNETGGGCMDVIFRPKEPVVLPTSDINIDFERRNKASYGLTMVTAVAHVWFNAFFEGNGPENAGSADDSGIFEIEWDKMDGIKGSSQKGIRAFDKISVVWKAVERGEAAGAPVEINEPGEGEEVKQMQAADWRGANEERSGLGKELGLRTASPAVSADVSKASSIKSVSSTKAREQPVRGKQGENARMVTDHRKLAGEHMSDSQPDLSATPGASCAQQAFVSTERTESPLADESAPDEPSTSIKPKSKTTDLGDLAEQEQQSQTKH</sequence>